<name>A0A1M5DIG6_9FLAO</name>
<dbReference type="RefSeq" id="WP_073364637.1">
    <property type="nucleotide sequence ID" value="NZ_FQVQ01000015.1"/>
</dbReference>
<dbReference type="SUPFAM" id="SSF55961">
    <property type="entry name" value="Bet v1-like"/>
    <property type="match status" value="1"/>
</dbReference>
<dbReference type="STRING" id="1124188.SAMN05444377_11534"/>
<dbReference type="Proteomes" id="UP000184147">
    <property type="component" value="Unassembled WGS sequence"/>
</dbReference>
<dbReference type="OrthoDB" id="9807923at2"/>
<dbReference type="SUPFAM" id="SSF55136">
    <property type="entry name" value="Probable bacterial effector-binding domain"/>
    <property type="match status" value="1"/>
</dbReference>
<dbReference type="AlphaFoldDB" id="A0A1M5DIG6"/>
<dbReference type="SMART" id="SM00871">
    <property type="entry name" value="AraC_E_bind"/>
    <property type="match status" value="1"/>
</dbReference>
<dbReference type="InterPro" id="IPR029442">
    <property type="entry name" value="GyrI-like"/>
</dbReference>
<reference evidence="2 3" key="1">
    <citation type="submission" date="2016-11" db="EMBL/GenBank/DDBJ databases">
        <authorList>
            <person name="Jaros S."/>
            <person name="Januszkiewicz K."/>
            <person name="Wedrychowicz H."/>
        </authorList>
    </citation>
    <scope>NUCLEOTIDE SEQUENCE [LARGE SCALE GENOMIC DNA]</scope>
    <source>
        <strain evidence="2 3">DSM 25660</strain>
    </source>
</reference>
<keyword evidence="3" id="KW-1185">Reference proteome</keyword>
<dbReference type="Pfam" id="PF06445">
    <property type="entry name" value="GyrI-like"/>
    <property type="match status" value="1"/>
</dbReference>
<protein>
    <submittedName>
        <fullName evidence="2">GyrI-like small molecule binding domain-containing protein</fullName>
    </submittedName>
</protein>
<dbReference type="EMBL" id="FQVQ01000015">
    <property type="protein sequence ID" value="SHF66716.1"/>
    <property type="molecule type" value="Genomic_DNA"/>
</dbReference>
<dbReference type="Gene3D" id="3.20.80.10">
    <property type="entry name" value="Regulatory factor, effector binding domain"/>
    <property type="match status" value="1"/>
</dbReference>
<sequence length="367" mass="42080">MKILRYLFFIALLFLLGTAVFVATQKPSYSVTKSLYIKNKRAVVFDYVNDLRNWETFAAWIVEHQGTQFKYPESSSGKNAHAEWTGSRDGNLKTLEYKDAELLRYVSDENGQLTHYTWQFKDTLGGTKVQLTAKGTLDFNSKIKAFFQGGVQSSMGNLYERTLVGLEKSISRELKTFQVKVMGLVNQPRVFYLKQFVRCKAKNLTRSIKTTLPKMQWFFKKNAVQTTGKPFIIYHKWDKEARVVDYSVCIPVKDTIAIEEGSDIAFGVLPPFKALRVQLKGDYSHLQKAWNKGIQYINTKKWARLTHLNVIEIYRKNGEDTPHPSQWMTEVYLPVQPTATRQPRTVIQDTVAVVTPNEPAVNSNPSP</sequence>
<evidence type="ECO:0000313" key="3">
    <source>
        <dbReference type="Proteomes" id="UP000184147"/>
    </source>
</evidence>
<gene>
    <name evidence="2" type="ORF">SAMN05444377_11534</name>
</gene>
<dbReference type="InterPro" id="IPR011256">
    <property type="entry name" value="Reg_factor_effector_dom_sf"/>
</dbReference>
<organism evidence="2 3">
    <name type="scientific">Flavobacterium fontis</name>
    <dbReference type="NCBI Taxonomy" id="1124188"/>
    <lineage>
        <taxon>Bacteria</taxon>
        <taxon>Pseudomonadati</taxon>
        <taxon>Bacteroidota</taxon>
        <taxon>Flavobacteriia</taxon>
        <taxon>Flavobacteriales</taxon>
        <taxon>Flavobacteriaceae</taxon>
        <taxon>Flavobacterium</taxon>
    </lineage>
</organism>
<dbReference type="Gene3D" id="3.30.530.20">
    <property type="match status" value="1"/>
</dbReference>
<evidence type="ECO:0000313" key="2">
    <source>
        <dbReference type="EMBL" id="SHF66716.1"/>
    </source>
</evidence>
<evidence type="ECO:0000259" key="1">
    <source>
        <dbReference type="SMART" id="SM00871"/>
    </source>
</evidence>
<accession>A0A1M5DIG6</accession>
<dbReference type="InterPro" id="IPR023393">
    <property type="entry name" value="START-like_dom_sf"/>
</dbReference>
<dbReference type="InterPro" id="IPR010499">
    <property type="entry name" value="AraC_E-bd"/>
</dbReference>
<feature type="domain" description="AraC effector-binding" evidence="1">
    <location>
        <begin position="186"/>
        <end position="336"/>
    </location>
</feature>
<proteinExistence type="predicted"/>